<feature type="transmembrane region" description="Helical" evidence="1">
    <location>
        <begin position="16"/>
        <end position="35"/>
    </location>
</feature>
<reference evidence="2" key="1">
    <citation type="submission" date="2023-03" db="EMBL/GenBank/DDBJ databases">
        <title>Actinorhabdospora filicis NBRC 111898.</title>
        <authorList>
            <person name="Ichikawa N."/>
            <person name="Sato H."/>
            <person name="Tonouchi N."/>
        </authorList>
    </citation>
    <scope>NUCLEOTIDE SEQUENCE</scope>
    <source>
        <strain evidence="2">NBRC 111898</strain>
    </source>
</reference>
<evidence type="ECO:0000313" key="3">
    <source>
        <dbReference type="Proteomes" id="UP001165079"/>
    </source>
</evidence>
<keyword evidence="3" id="KW-1185">Reference proteome</keyword>
<dbReference type="AlphaFoldDB" id="A0A9W6SKP5"/>
<evidence type="ECO:0000313" key="2">
    <source>
        <dbReference type="EMBL" id="GLZ77582.1"/>
    </source>
</evidence>
<organism evidence="2 3">
    <name type="scientific">Actinorhabdospora filicis</name>
    <dbReference type="NCBI Taxonomy" id="1785913"/>
    <lineage>
        <taxon>Bacteria</taxon>
        <taxon>Bacillati</taxon>
        <taxon>Actinomycetota</taxon>
        <taxon>Actinomycetes</taxon>
        <taxon>Micromonosporales</taxon>
        <taxon>Micromonosporaceae</taxon>
        <taxon>Actinorhabdospora</taxon>
    </lineage>
</organism>
<gene>
    <name evidence="2" type="ORF">Afil01_23890</name>
</gene>
<accession>A0A9W6SKP5</accession>
<keyword evidence="1" id="KW-1133">Transmembrane helix</keyword>
<protein>
    <submittedName>
        <fullName evidence="2">Uncharacterized protein</fullName>
    </submittedName>
</protein>
<sequence>MDPASTVPPGRPRRRWLTALIIGWAAILAVLAFLATGRAPTVKEQVNAGVSRTEMARGTAMALRSLAGAEGVLVTATGFEFTEACKVTPVRDGVRYTQTVRVYTPQENVVSVMERLYGALRTDYDLVNNGAGGYAGHASPFISALLVPTLDAPVTWRLDTGCRPDDEPTATLDPPAAPGPQATALLAGPWRAALVDCGDGRSAKTYTATGAGTVGEPAWKTYTGTAGGTGWAAGAPPEGTLTVTAEGDGEITVRETTACA</sequence>
<keyword evidence="1" id="KW-0812">Transmembrane</keyword>
<proteinExistence type="predicted"/>
<dbReference type="EMBL" id="BSTX01000001">
    <property type="protein sequence ID" value="GLZ77582.1"/>
    <property type="molecule type" value="Genomic_DNA"/>
</dbReference>
<comment type="caution">
    <text evidence="2">The sequence shown here is derived from an EMBL/GenBank/DDBJ whole genome shotgun (WGS) entry which is preliminary data.</text>
</comment>
<dbReference type="Proteomes" id="UP001165079">
    <property type="component" value="Unassembled WGS sequence"/>
</dbReference>
<name>A0A9W6SKP5_9ACTN</name>
<dbReference type="RefSeq" id="WP_285662682.1">
    <property type="nucleotide sequence ID" value="NZ_BSTX01000001.1"/>
</dbReference>
<evidence type="ECO:0000256" key="1">
    <source>
        <dbReference type="SAM" id="Phobius"/>
    </source>
</evidence>
<keyword evidence="1" id="KW-0472">Membrane</keyword>